<name>A0ABT5UJ22_EUBLI</name>
<dbReference type="Proteomes" id="UP001215087">
    <property type="component" value="Unassembled WGS sequence"/>
</dbReference>
<sequence length="72" mass="7872">MFYVKEQLNDALEVSAEINDENVFCHCPHCGNEVQVDLAEVFADGDVDLFGTAVLCGDCSKKLMGGRPCECK</sequence>
<evidence type="ECO:0000313" key="1">
    <source>
        <dbReference type="EMBL" id="MDE1468884.1"/>
    </source>
</evidence>
<proteinExistence type="predicted"/>
<comment type="caution">
    <text evidence="1">The sequence shown here is derived from an EMBL/GenBank/DDBJ whole genome shotgun (WGS) entry which is preliminary data.</text>
</comment>
<evidence type="ECO:0000313" key="2">
    <source>
        <dbReference type="Proteomes" id="UP001215087"/>
    </source>
</evidence>
<reference evidence="1 2" key="1">
    <citation type="submission" date="2023-02" db="EMBL/GenBank/DDBJ databases">
        <title>Comparative genome analysis of Eubacterium limosum species.</title>
        <authorList>
            <person name="Bak J.E."/>
        </authorList>
    </citation>
    <scope>NUCLEOTIDE SEQUENCE [LARGE SCALE GENOMIC DNA]</scope>
    <source>
        <strain evidence="1 2">KGMB01548</strain>
    </source>
</reference>
<accession>A0ABT5UJ22</accession>
<protein>
    <submittedName>
        <fullName evidence="1">Uncharacterized protein</fullName>
    </submittedName>
</protein>
<gene>
    <name evidence="1" type="ORF">PTZ04_01315</name>
</gene>
<dbReference type="RefSeq" id="WP_274702716.1">
    <property type="nucleotide sequence ID" value="NZ_JAQSVD010000001.1"/>
</dbReference>
<keyword evidence="2" id="KW-1185">Reference proteome</keyword>
<dbReference type="EMBL" id="JAQSVD010000001">
    <property type="protein sequence ID" value="MDE1468884.1"/>
    <property type="molecule type" value="Genomic_DNA"/>
</dbReference>
<organism evidence="1 2">
    <name type="scientific">Eubacterium limosum</name>
    <dbReference type="NCBI Taxonomy" id="1736"/>
    <lineage>
        <taxon>Bacteria</taxon>
        <taxon>Bacillati</taxon>
        <taxon>Bacillota</taxon>
        <taxon>Clostridia</taxon>
        <taxon>Eubacteriales</taxon>
        <taxon>Eubacteriaceae</taxon>
        <taxon>Eubacterium</taxon>
    </lineage>
</organism>